<dbReference type="HAMAP" id="MF_00823">
    <property type="entry name" value="AcetylCoA_CT_alpha"/>
    <property type="match status" value="1"/>
</dbReference>
<keyword evidence="4" id="KW-0808">Transferase</keyword>
<dbReference type="GO" id="GO:0016743">
    <property type="term" value="F:carboxyl- or carbamoyltransferase activity"/>
    <property type="evidence" value="ECO:0007669"/>
    <property type="project" value="InterPro"/>
</dbReference>
<dbReference type="GO" id="GO:0006633">
    <property type="term" value="P:fatty acid biosynthetic process"/>
    <property type="evidence" value="ECO:0007669"/>
    <property type="project" value="UniProtKB-KW"/>
</dbReference>
<feature type="non-terminal residue" evidence="12">
    <location>
        <position position="1"/>
    </location>
</feature>
<evidence type="ECO:0000256" key="5">
    <source>
        <dbReference type="ARBA" id="ARBA00022741"/>
    </source>
</evidence>
<dbReference type="EMBL" id="UINC01074053">
    <property type="protein sequence ID" value="SVC10890.1"/>
    <property type="molecule type" value="Genomic_DNA"/>
</dbReference>
<gene>
    <name evidence="12" type="ORF">METZ01_LOCUS263744</name>
</gene>
<evidence type="ECO:0000256" key="7">
    <source>
        <dbReference type="ARBA" id="ARBA00022840"/>
    </source>
</evidence>
<evidence type="ECO:0000256" key="6">
    <source>
        <dbReference type="ARBA" id="ARBA00022832"/>
    </source>
</evidence>
<dbReference type="PANTHER" id="PTHR42853:SF3">
    <property type="entry name" value="ACETYL-COENZYME A CARBOXYLASE CARBOXYL TRANSFERASE SUBUNIT ALPHA, CHLOROPLASTIC"/>
    <property type="match status" value="1"/>
</dbReference>
<dbReference type="Gene3D" id="3.90.226.10">
    <property type="entry name" value="2-enoyl-CoA Hydratase, Chain A, domain 1"/>
    <property type="match status" value="1"/>
</dbReference>
<dbReference type="GO" id="GO:0003989">
    <property type="term" value="F:acetyl-CoA carboxylase activity"/>
    <property type="evidence" value="ECO:0007669"/>
    <property type="project" value="InterPro"/>
</dbReference>
<dbReference type="InterPro" id="IPR029045">
    <property type="entry name" value="ClpP/crotonase-like_dom_sf"/>
</dbReference>
<evidence type="ECO:0000256" key="3">
    <source>
        <dbReference type="ARBA" id="ARBA00022516"/>
    </source>
</evidence>
<keyword evidence="5" id="KW-0547">Nucleotide-binding</keyword>
<dbReference type="UniPathway" id="UPA00655">
    <property type="reaction ID" value="UER00711"/>
</dbReference>
<organism evidence="12">
    <name type="scientific">marine metagenome</name>
    <dbReference type="NCBI Taxonomy" id="408172"/>
    <lineage>
        <taxon>unclassified sequences</taxon>
        <taxon>metagenomes</taxon>
        <taxon>ecological metagenomes</taxon>
    </lineage>
</organism>
<evidence type="ECO:0000256" key="9">
    <source>
        <dbReference type="ARBA" id="ARBA00023160"/>
    </source>
</evidence>
<dbReference type="NCBIfam" id="NF004344">
    <property type="entry name" value="PRK05724.1"/>
    <property type="match status" value="1"/>
</dbReference>
<dbReference type="SUPFAM" id="SSF52096">
    <property type="entry name" value="ClpP/crotonase"/>
    <property type="match status" value="1"/>
</dbReference>
<dbReference type="GO" id="GO:2001295">
    <property type="term" value="P:malonyl-CoA biosynthetic process"/>
    <property type="evidence" value="ECO:0007669"/>
    <property type="project" value="UniProtKB-UniPathway"/>
</dbReference>
<comment type="catalytic activity">
    <reaction evidence="10">
        <text>N(6)-carboxybiotinyl-L-lysyl-[protein] + acetyl-CoA = N(6)-biotinyl-L-lysyl-[protein] + malonyl-CoA</text>
        <dbReference type="Rhea" id="RHEA:54728"/>
        <dbReference type="Rhea" id="RHEA-COMP:10505"/>
        <dbReference type="Rhea" id="RHEA-COMP:10506"/>
        <dbReference type="ChEBI" id="CHEBI:57288"/>
        <dbReference type="ChEBI" id="CHEBI:57384"/>
        <dbReference type="ChEBI" id="CHEBI:83144"/>
        <dbReference type="ChEBI" id="CHEBI:83145"/>
        <dbReference type="EC" id="2.1.3.15"/>
    </reaction>
</comment>
<evidence type="ECO:0000256" key="1">
    <source>
        <dbReference type="ARBA" id="ARBA00004956"/>
    </source>
</evidence>
<dbReference type="AlphaFoldDB" id="A0A382JFG8"/>
<dbReference type="GO" id="GO:0009317">
    <property type="term" value="C:acetyl-CoA carboxylase complex"/>
    <property type="evidence" value="ECO:0007669"/>
    <property type="project" value="InterPro"/>
</dbReference>
<dbReference type="EC" id="2.1.3.15" evidence="2"/>
<sequence length="329" mass="36371">RHAASTPSESMDRKAEDFEKPIVKLQEEIHELGRFPASPERDAQLAELERCLDETRREIYANLSRWQVTLVARHPKRPYTLDYIERLFNGFLELHGDRQFGDDPAIVSGFAEFNGRPICVIGQQKGRTTKSKVHRNFGMPHPEGYRKARRVMKMAEKFARPIVTFLDTPGAYPGADSEARGVAEAIATNLREMALLKTPIIVTVIGEGGSGGALGIGVGDRVNIFRYSTYSVISPESCSSILWRDPDHAEEAAEALKLTSPDLLELGLVDEIIPEPEGGAHNDPEAMASTLGATLERQLDELLGYDVESLIEARYRKFRGLGALAGVGE</sequence>
<keyword evidence="7" id="KW-0067">ATP-binding</keyword>
<keyword evidence="9" id="KW-0275">Fatty acid biosynthesis</keyword>
<evidence type="ECO:0000259" key="11">
    <source>
        <dbReference type="PROSITE" id="PS50989"/>
    </source>
</evidence>
<dbReference type="Pfam" id="PF03255">
    <property type="entry name" value="ACCA"/>
    <property type="match status" value="1"/>
</dbReference>
<comment type="pathway">
    <text evidence="1">Lipid metabolism; malonyl-CoA biosynthesis; malonyl-CoA from acetyl-CoA: step 1/1.</text>
</comment>
<dbReference type="InterPro" id="IPR011763">
    <property type="entry name" value="COA_CT_C"/>
</dbReference>
<evidence type="ECO:0000256" key="8">
    <source>
        <dbReference type="ARBA" id="ARBA00023098"/>
    </source>
</evidence>
<keyword evidence="6" id="KW-0276">Fatty acid metabolism</keyword>
<dbReference type="PROSITE" id="PS50989">
    <property type="entry name" value="COA_CT_CTER"/>
    <property type="match status" value="1"/>
</dbReference>
<keyword evidence="8" id="KW-0443">Lipid metabolism</keyword>
<feature type="domain" description="CoA carboxyltransferase C-terminal" evidence="11">
    <location>
        <begin position="47"/>
        <end position="301"/>
    </location>
</feature>
<dbReference type="InterPro" id="IPR001095">
    <property type="entry name" value="Acetyl_CoA_COase_a_su"/>
</dbReference>
<dbReference type="PRINTS" id="PR01069">
    <property type="entry name" value="ACCCTRFRASEA"/>
</dbReference>
<dbReference type="PANTHER" id="PTHR42853">
    <property type="entry name" value="ACETYL-COENZYME A CARBOXYLASE CARBOXYL TRANSFERASE SUBUNIT ALPHA"/>
    <property type="match status" value="1"/>
</dbReference>
<dbReference type="NCBIfam" id="NF041504">
    <property type="entry name" value="AccA_sub"/>
    <property type="match status" value="1"/>
</dbReference>
<protein>
    <recommendedName>
        <fullName evidence="2">acetyl-CoA carboxytransferase</fullName>
        <ecNumber evidence="2">2.1.3.15</ecNumber>
    </recommendedName>
</protein>
<proteinExistence type="inferred from homology"/>
<dbReference type="NCBIfam" id="TIGR00513">
    <property type="entry name" value="accA"/>
    <property type="match status" value="1"/>
</dbReference>
<name>A0A382JFG8_9ZZZZ</name>
<reference evidence="12" key="1">
    <citation type="submission" date="2018-05" db="EMBL/GenBank/DDBJ databases">
        <authorList>
            <person name="Lanie J.A."/>
            <person name="Ng W.-L."/>
            <person name="Kazmierczak K.M."/>
            <person name="Andrzejewski T.M."/>
            <person name="Davidsen T.M."/>
            <person name="Wayne K.J."/>
            <person name="Tettelin H."/>
            <person name="Glass J.I."/>
            <person name="Rusch D."/>
            <person name="Podicherti R."/>
            <person name="Tsui H.-C.T."/>
            <person name="Winkler M.E."/>
        </authorList>
    </citation>
    <scope>NUCLEOTIDE SEQUENCE</scope>
</reference>
<accession>A0A382JFG8</accession>
<keyword evidence="3" id="KW-0444">Lipid biosynthesis</keyword>
<evidence type="ECO:0000256" key="2">
    <source>
        <dbReference type="ARBA" id="ARBA00011883"/>
    </source>
</evidence>
<dbReference type="GO" id="GO:0005524">
    <property type="term" value="F:ATP binding"/>
    <property type="evidence" value="ECO:0007669"/>
    <property type="project" value="UniProtKB-KW"/>
</dbReference>
<evidence type="ECO:0000313" key="12">
    <source>
        <dbReference type="EMBL" id="SVC10890.1"/>
    </source>
</evidence>
<evidence type="ECO:0000256" key="10">
    <source>
        <dbReference type="ARBA" id="ARBA00049152"/>
    </source>
</evidence>
<evidence type="ECO:0000256" key="4">
    <source>
        <dbReference type="ARBA" id="ARBA00022679"/>
    </source>
</evidence>